<dbReference type="InterPro" id="IPR000182">
    <property type="entry name" value="GNAT_dom"/>
</dbReference>
<sequence>MHLLPLTADHWPSVRAIYEEGMATRNATFNTAAPEWEEWDRGHLVHSRLIAISPEQEIVGWAALSPVSGRCVYGGVAEVSVYVARAARGRGVGRQLLAALVASSEANGIWTLQAGIFPENRPSLTIHAAAGFREVGRREKIGQHYGVWRDTVLLERRSSVVGISEAPPAAAPTTVQYTTR</sequence>
<gene>
    <name evidence="4" type="ORF">HMJ29_15160</name>
</gene>
<keyword evidence="5" id="KW-1185">Reference proteome</keyword>
<keyword evidence="2" id="KW-0012">Acyltransferase</keyword>
<evidence type="ECO:0000256" key="1">
    <source>
        <dbReference type="ARBA" id="ARBA00022679"/>
    </source>
</evidence>
<dbReference type="InterPro" id="IPR016181">
    <property type="entry name" value="Acyl_CoA_acyltransferase"/>
</dbReference>
<protein>
    <submittedName>
        <fullName evidence="4">N-acetyltransferase</fullName>
    </submittedName>
</protein>
<dbReference type="CDD" id="cd04301">
    <property type="entry name" value="NAT_SF"/>
    <property type="match status" value="1"/>
</dbReference>
<dbReference type="PROSITE" id="PS51186">
    <property type="entry name" value="GNAT"/>
    <property type="match status" value="1"/>
</dbReference>
<dbReference type="PANTHER" id="PTHR43072">
    <property type="entry name" value="N-ACETYLTRANSFERASE"/>
    <property type="match status" value="1"/>
</dbReference>
<dbReference type="Gene3D" id="3.40.630.30">
    <property type="match status" value="1"/>
</dbReference>
<dbReference type="Pfam" id="PF00583">
    <property type="entry name" value="Acetyltransf_1"/>
    <property type="match status" value="1"/>
</dbReference>
<name>A0A6M6BM55_9BACT</name>
<dbReference type="GO" id="GO:0016747">
    <property type="term" value="F:acyltransferase activity, transferring groups other than amino-acyl groups"/>
    <property type="evidence" value="ECO:0007669"/>
    <property type="project" value="InterPro"/>
</dbReference>
<keyword evidence="1 4" id="KW-0808">Transferase</keyword>
<evidence type="ECO:0000259" key="3">
    <source>
        <dbReference type="PROSITE" id="PS51186"/>
    </source>
</evidence>
<dbReference type="Proteomes" id="UP000501623">
    <property type="component" value="Chromosome"/>
</dbReference>
<accession>A0A6M6BM55</accession>
<proteinExistence type="predicted"/>
<feature type="domain" description="N-acetyltransferase" evidence="3">
    <location>
        <begin position="1"/>
        <end position="155"/>
    </location>
</feature>
<organism evidence="4 5">
    <name type="scientific">Hymenobacter taeanensis</name>
    <dbReference type="NCBI Taxonomy" id="2735321"/>
    <lineage>
        <taxon>Bacteria</taxon>
        <taxon>Pseudomonadati</taxon>
        <taxon>Bacteroidota</taxon>
        <taxon>Cytophagia</taxon>
        <taxon>Cytophagales</taxon>
        <taxon>Hymenobacteraceae</taxon>
        <taxon>Hymenobacter</taxon>
    </lineage>
</organism>
<dbReference type="PANTHER" id="PTHR43072:SF23">
    <property type="entry name" value="UPF0039 PROTEIN C11D3.02C"/>
    <property type="match status" value="1"/>
</dbReference>
<dbReference type="RefSeq" id="WP_171592281.1">
    <property type="nucleotide sequence ID" value="NZ_CP053538.1"/>
</dbReference>
<evidence type="ECO:0000256" key="2">
    <source>
        <dbReference type="ARBA" id="ARBA00023315"/>
    </source>
</evidence>
<evidence type="ECO:0000313" key="4">
    <source>
        <dbReference type="EMBL" id="QJX48195.1"/>
    </source>
</evidence>
<reference evidence="4 5" key="1">
    <citation type="submission" date="2020-05" db="EMBL/GenBank/DDBJ databases">
        <title>Complete genome sequence of Hymenobacter sp. TS19 in Coasted Sand Dune.</title>
        <authorList>
            <person name="Lee J.-H."/>
            <person name="Jung J.-H."/>
            <person name="Jeong S."/>
            <person name="Zhao L."/>
            <person name="Kim M.-K."/>
            <person name="Seo H.-S."/>
            <person name="Lim S."/>
        </authorList>
    </citation>
    <scope>NUCLEOTIDE SEQUENCE [LARGE SCALE GENOMIC DNA]</scope>
    <source>
        <strain evidence="4 5">TS19</strain>
    </source>
</reference>
<dbReference type="KEGG" id="hts:HMJ29_15160"/>
<dbReference type="SUPFAM" id="SSF55729">
    <property type="entry name" value="Acyl-CoA N-acyltransferases (Nat)"/>
    <property type="match status" value="1"/>
</dbReference>
<dbReference type="AlphaFoldDB" id="A0A6M6BM55"/>
<evidence type="ECO:0000313" key="5">
    <source>
        <dbReference type="Proteomes" id="UP000501623"/>
    </source>
</evidence>
<dbReference type="EMBL" id="CP053538">
    <property type="protein sequence ID" value="QJX48195.1"/>
    <property type="molecule type" value="Genomic_DNA"/>
</dbReference>